<feature type="region of interest" description="Disordered" evidence="1">
    <location>
        <begin position="20"/>
        <end position="52"/>
    </location>
</feature>
<protein>
    <submittedName>
        <fullName evidence="2">Unannotated protein</fullName>
    </submittedName>
</protein>
<gene>
    <name evidence="2" type="ORF">UFOPK1509_00609</name>
</gene>
<organism evidence="2">
    <name type="scientific">freshwater metagenome</name>
    <dbReference type="NCBI Taxonomy" id="449393"/>
    <lineage>
        <taxon>unclassified sequences</taxon>
        <taxon>metagenomes</taxon>
        <taxon>ecological metagenomes</taxon>
    </lineage>
</organism>
<sequence length="52" mass="5936">MMRRLTSRPKPAWRVKFITSSAPFAPSSPTRNPNRIESKRAKLEEHSDGAIK</sequence>
<dbReference type="EMBL" id="CAEZSY010000080">
    <property type="protein sequence ID" value="CAB4556093.1"/>
    <property type="molecule type" value="Genomic_DNA"/>
</dbReference>
<evidence type="ECO:0000313" key="2">
    <source>
        <dbReference type="EMBL" id="CAB4556093.1"/>
    </source>
</evidence>
<dbReference type="AlphaFoldDB" id="A0A6J6D0Z2"/>
<proteinExistence type="predicted"/>
<feature type="compositionally biased region" description="Basic and acidic residues" evidence="1">
    <location>
        <begin position="34"/>
        <end position="52"/>
    </location>
</feature>
<reference evidence="2" key="1">
    <citation type="submission" date="2020-05" db="EMBL/GenBank/DDBJ databases">
        <authorList>
            <person name="Chiriac C."/>
            <person name="Salcher M."/>
            <person name="Ghai R."/>
            <person name="Kavagutti S V."/>
        </authorList>
    </citation>
    <scope>NUCLEOTIDE SEQUENCE</scope>
</reference>
<accession>A0A6J6D0Z2</accession>
<name>A0A6J6D0Z2_9ZZZZ</name>
<feature type="compositionally biased region" description="Low complexity" evidence="1">
    <location>
        <begin position="20"/>
        <end position="29"/>
    </location>
</feature>
<evidence type="ECO:0000256" key="1">
    <source>
        <dbReference type="SAM" id="MobiDB-lite"/>
    </source>
</evidence>